<feature type="non-terminal residue" evidence="1">
    <location>
        <position position="1"/>
    </location>
</feature>
<dbReference type="SUPFAM" id="SSF48371">
    <property type="entry name" value="ARM repeat"/>
    <property type="match status" value="1"/>
</dbReference>
<sequence length="188" mass="20172">ALKGVQEAASLSEHALRCTIAALDHSDAKAEDIEDVECLLKFNRLLSSPPSTKAFVSDVRVAGFFEDWRVVEMVSSSNFPSSIVRENLPIVALACQCIAGSATTSDSVTSFARAGVLDEVLNVMDSHKSHGGVQNVALFLLRTLLKDSGAARQAVQNGAIARVLHALNLSMGREIQRLHSDERVWGSG</sequence>
<comment type="caution">
    <text evidence="1">The sequence shown here is derived from an EMBL/GenBank/DDBJ whole genome shotgun (WGS) entry which is preliminary data.</text>
</comment>
<dbReference type="InterPro" id="IPR011989">
    <property type="entry name" value="ARM-like"/>
</dbReference>
<organism evidence="1 2">
    <name type="scientific">Durusdinium trenchii</name>
    <dbReference type="NCBI Taxonomy" id="1381693"/>
    <lineage>
        <taxon>Eukaryota</taxon>
        <taxon>Sar</taxon>
        <taxon>Alveolata</taxon>
        <taxon>Dinophyceae</taxon>
        <taxon>Suessiales</taxon>
        <taxon>Symbiodiniaceae</taxon>
        <taxon>Durusdinium</taxon>
    </lineage>
</organism>
<dbReference type="Proteomes" id="UP001642464">
    <property type="component" value="Unassembled WGS sequence"/>
</dbReference>
<dbReference type="InterPro" id="IPR016024">
    <property type="entry name" value="ARM-type_fold"/>
</dbReference>
<dbReference type="Gene3D" id="1.25.10.10">
    <property type="entry name" value="Leucine-rich Repeat Variant"/>
    <property type="match status" value="1"/>
</dbReference>
<evidence type="ECO:0000313" key="2">
    <source>
        <dbReference type="Proteomes" id="UP001642464"/>
    </source>
</evidence>
<gene>
    <name evidence="1" type="ORF">SCF082_LOCUS6366</name>
</gene>
<reference evidence="1 2" key="1">
    <citation type="submission" date="2024-02" db="EMBL/GenBank/DDBJ databases">
        <authorList>
            <person name="Chen Y."/>
            <person name="Shah S."/>
            <person name="Dougan E. K."/>
            <person name="Thang M."/>
            <person name="Chan C."/>
        </authorList>
    </citation>
    <scope>NUCLEOTIDE SEQUENCE [LARGE SCALE GENOMIC DNA]</scope>
</reference>
<dbReference type="EMBL" id="CAXAMM010003495">
    <property type="protein sequence ID" value="CAK9000130.1"/>
    <property type="molecule type" value="Genomic_DNA"/>
</dbReference>
<name>A0ABP0IFI3_9DINO</name>
<keyword evidence="2" id="KW-1185">Reference proteome</keyword>
<proteinExistence type="predicted"/>
<evidence type="ECO:0000313" key="1">
    <source>
        <dbReference type="EMBL" id="CAK9000130.1"/>
    </source>
</evidence>
<accession>A0ABP0IFI3</accession>
<protein>
    <submittedName>
        <fullName evidence="1">Uncharacterized protein</fullName>
    </submittedName>
</protein>